<dbReference type="CDD" id="cd06661">
    <property type="entry name" value="GGCT_like"/>
    <property type="match status" value="1"/>
</dbReference>
<dbReference type="SUPFAM" id="SSF110857">
    <property type="entry name" value="Gamma-glutamyl cyclotransferase-like"/>
    <property type="match status" value="1"/>
</dbReference>
<evidence type="ECO:0000313" key="3">
    <source>
        <dbReference type="Proteomes" id="UP001570417"/>
    </source>
</evidence>
<comment type="caution">
    <text evidence="2">The sequence shown here is derived from an EMBL/GenBank/DDBJ whole genome shotgun (WGS) entry which is preliminary data.</text>
</comment>
<gene>
    <name evidence="2" type="ORF">AB4566_03815</name>
</gene>
<dbReference type="Pfam" id="PF06094">
    <property type="entry name" value="GGACT"/>
    <property type="match status" value="1"/>
</dbReference>
<dbReference type="GO" id="GO:0016746">
    <property type="term" value="F:acyltransferase activity"/>
    <property type="evidence" value="ECO:0007669"/>
    <property type="project" value="UniProtKB-KW"/>
</dbReference>
<keyword evidence="3" id="KW-1185">Reference proteome</keyword>
<feature type="domain" description="Gamma-glutamylcyclotransferase AIG2-like" evidence="1">
    <location>
        <begin position="3"/>
        <end position="115"/>
    </location>
</feature>
<keyword evidence="2" id="KW-0012">Acyltransferase</keyword>
<organism evidence="2 3">
    <name type="scientific">Vibrio gallaecicus</name>
    <dbReference type="NCBI Taxonomy" id="552386"/>
    <lineage>
        <taxon>Bacteria</taxon>
        <taxon>Pseudomonadati</taxon>
        <taxon>Pseudomonadota</taxon>
        <taxon>Gammaproteobacteria</taxon>
        <taxon>Vibrionales</taxon>
        <taxon>Vibrionaceae</taxon>
        <taxon>Vibrio</taxon>
    </lineage>
</organism>
<dbReference type="InterPro" id="IPR009288">
    <property type="entry name" value="AIG2-like_dom"/>
</dbReference>
<reference evidence="2 3" key="1">
    <citation type="journal article" date="2024" name="ISME J.">
        <title>Tailless and filamentous prophages are predominant in marine Vibrio.</title>
        <authorList>
            <person name="Steensen K."/>
            <person name="Seneca J."/>
            <person name="Bartlau N."/>
            <person name="Yu X.A."/>
            <person name="Hussain F.A."/>
            <person name="Polz M.F."/>
        </authorList>
    </citation>
    <scope>NUCLEOTIDE SEQUENCE [LARGE SCALE GENOMIC DNA]</scope>
    <source>
        <strain evidence="2 3">10N.222.51.A1</strain>
    </source>
</reference>
<dbReference type="EMBL" id="JBFRUW010000005">
    <property type="protein sequence ID" value="MFA0567393.1"/>
    <property type="molecule type" value="Genomic_DNA"/>
</dbReference>
<keyword evidence="2" id="KW-0808">Transferase</keyword>
<dbReference type="InterPro" id="IPR013024">
    <property type="entry name" value="GGCT-like"/>
</dbReference>
<accession>A0ABV4N7W6</accession>
<evidence type="ECO:0000313" key="2">
    <source>
        <dbReference type="EMBL" id="MFA0567393.1"/>
    </source>
</evidence>
<sequence length="193" mass="21705">MYIFGYGSLMNSSSRQLTGQTGAAIPAIVHGLVRHWSKIDDSYVLSPLVVNKGQGQVNGVLLKVDDEALDEFDIRERGYHRIKLSPEQIELNIDSKSHTEAFDSQQAIWVYINDEVIAPSEQSPIVQSYVDTVMAGCLEVSEKFAEHFVTHTKGWHHPFENDRHQPKYNKLAGVAEHHHSVIDGLLIDVRCEA</sequence>
<dbReference type="Gene3D" id="3.10.490.10">
    <property type="entry name" value="Gamma-glutamyl cyclotransferase-like"/>
    <property type="match status" value="1"/>
</dbReference>
<dbReference type="Proteomes" id="UP001570417">
    <property type="component" value="Unassembled WGS sequence"/>
</dbReference>
<dbReference type="EC" id="2.3.2.-" evidence="2"/>
<evidence type="ECO:0000259" key="1">
    <source>
        <dbReference type="Pfam" id="PF06094"/>
    </source>
</evidence>
<name>A0ABV4N7W6_9VIBR</name>
<protein>
    <submittedName>
        <fullName evidence="2">Gamma-glutamylcyclotransferase family protein</fullName>
        <ecNumber evidence="2">2.3.2.-</ecNumber>
    </submittedName>
</protein>
<dbReference type="InterPro" id="IPR036568">
    <property type="entry name" value="GGCT-like_sf"/>
</dbReference>
<dbReference type="RefSeq" id="WP_273293586.1">
    <property type="nucleotide sequence ID" value="NZ_JBFRUW010000005.1"/>
</dbReference>
<proteinExistence type="predicted"/>